<dbReference type="EC" id="3.2.1.25" evidence="3"/>
<dbReference type="Proteomes" id="UP000181980">
    <property type="component" value="Unassembled WGS sequence"/>
</dbReference>
<dbReference type="InterPro" id="IPR036156">
    <property type="entry name" value="Beta-gal/glucu_dom_sf"/>
</dbReference>
<dbReference type="Gene3D" id="2.60.120.260">
    <property type="entry name" value="Galactose-binding domain-like"/>
    <property type="match status" value="1"/>
</dbReference>
<dbReference type="InterPro" id="IPR013783">
    <property type="entry name" value="Ig-like_fold"/>
</dbReference>
<evidence type="ECO:0000313" key="9">
    <source>
        <dbReference type="Proteomes" id="UP000181980"/>
    </source>
</evidence>
<dbReference type="InterPro" id="IPR006102">
    <property type="entry name" value="Ig-like_GH2"/>
</dbReference>
<evidence type="ECO:0000256" key="1">
    <source>
        <dbReference type="ARBA" id="ARBA00000829"/>
    </source>
</evidence>
<name>A0A1H5PY00_9ACTN</name>
<feature type="domain" description="Glycoside hydrolase family 2 immunoglobulin-like beta-sandwich" evidence="6">
    <location>
        <begin position="251"/>
        <end position="300"/>
    </location>
</feature>
<dbReference type="AlphaFoldDB" id="A0A1H5PY00"/>
<dbReference type="Gene3D" id="2.60.40.10">
    <property type="entry name" value="Immunoglobulins"/>
    <property type="match status" value="1"/>
</dbReference>
<reference evidence="9" key="1">
    <citation type="submission" date="2016-10" db="EMBL/GenBank/DDBJ databases">
        <authorList>
            <person name="Varghese N."/>
            <person name="Submissions S."/>
        </authorList>
    </citation>
    <scope>NUCLEOTIDE SEQUENCE [LARGE SCALE GENOMIC DNA]</scope>
    <source>
        <strain evidence="9">DSM 45237</strain>
    </source>
</reference>
<dbReference type="Pfam" id="PF22666">
    <property type="entry name" value="Glyco_hydro_2_N2"/>
    <property type="match status" value="1"/>
</dbReference>
<dbReference type="InterPro" id="IPR008979">
    <property type="entry name" value="Galactose-bd-like_sf"/>
</dbReference>
<comment type="catalytic activity">
    <reaction evidence="1">
        <text>Hydrolysis of terminal, non-reducing beta-D-mannose residues in beta-D-mannosides.</text>
        <dbReference type="EC" id="3.2.1.25"/>
    </reaction>
</comment>
<evidence type="ECO:0000256" key="5">
    <source>
        <dbReference type="ARBA" id="ARBA00023295"/>
    </source>
</evidence>
<dbReference type="InterPro" id="IPR054593">
    <property type="entry name" value="Beta-mannosidase-like_N2"/>
</dbReference>
<dbReference type="SUPFAM" id="SSF49785">
    <property type="entry name" value="Galactose-binding domain-like"/>
    <property type="match status" value="1"/>
</dbReference>
<dbReference type="PANTHER" id="PTHR43730:SF1">
    <property type="entry name" value="BETA-MANNOSIDASE"/>
    <property type="match status" value="1"/>
</dbReference>
<dbReference type="GO" id="GO:0004567">
    <property type="term" value="F:beta-mannosidase activity"/>
    <property type="evidence" value="ECO:0007669"/>
    <property type="project" value="UniProtKB-EC"/>
</dbReference>
<dbReference type="SUPFAM" id="SSF51445">
    <property type="entry name" value="(Trans)glycosidases"/>
    <property type="match status" value="1"/>
</dbReference>
<dbReference type="STRING" id="561176.SAMN04488561_6743"/>
<keyword evidence="4" id="KW-0378">Hydrolase</keyword>
<evidence type="ECO:0000256" key="4">
    <source>
        <dbReference type="ARBA" id="ARBA00022801"/>
    </source>
</evidence>
<dbReference type="EMBL" id="FNUC01000004">
    <property type="protein sequence ID" value="SEF18676.1"/>
    <property type="molecule type" value="Genomic_DNA"/>
</dbReference>
<dbReference type="Gene3D" id="3.20.20.80">
    <property type="entry name" value="Glycosidases"/>
    <property type="match status" value="1"/>
</dbReference>
<protein>
    <recommendedName>
        <fullName evidence="3">beta-mannosidase</fullName>
        <ecNumber evidence="3">3.2.1.25</ecNumber>
    </recommendedName>
</protein>
<organism evidence="8 9">
    <name type="scientific">Jiangella alba</name>
    <dbReference type="NCBI Taxonomy" id="561176"/>
    <lineage>
        <taxon>Bacteria</taxon>
        <taxon>Bacillati</taxon>
        <taxon>Actinomycetota</taxon>
        <taxon>Actinomycetes</taxon>
        <taxon>Jiangellales</taxon>
        <taxon>Jiangellaceae</taxon>
        <taxon>Jiangella</taxon>
    </lineage>
</organism>
<dbReference type="FunFam" id="3.20.20.80:FF:000050">
    <property type="entry name" value="Beta-mannosidase B"/>
    <property type="match status" value="1"/>
</dbReference>
<evidence type="ECO:0000259" key="7">
    <source>
        <dbReference type="Pfam" id="PF22666"/>
    </source>
</evidence>
<keyword evidence="9" id="KW-1185">Reference proteome</keyword>
<proteinExistence type="inferred from homology"/>
<evidence type="ECO:0000256" key="2">
    <source>
        <dbReference type="ARBA" id="ARBA00007401"/>
    </source>
</evidence>
<comment type="similarity">
    <text evidence="2">Belongs to the glycosyl hydrolase 2 family.</text>
</comment>
<dbReference type="InterPro" id="IPR017853">
    <property type="entry name" value="GH"/>
</dbReference>
<feature type="domain" description="Beta-mannosidase-like galactose-binding" evidence="7">
    <location>
        <begin position="16"/>
        <end position="186"/>
    </location>
</feature>
<dbReference type="GO" id="GO:0006516">
    <property type="term" value="P:glycoprotein catabolic process"/>
    <property type="evidence" value="ECO:0007669"/>
    <property type="project" value="TreeGrafter"/>
</dbReference>
<dbReference type="PANTHER" id="PTHR43730">
    <property type="entry name" value="BETA-MANNOSIDASE"/>
    <property type="match status" value="1"/>
</dbReference>
<accession>A0A1H5PY00</accession>
<evidence type="ECO:0000256" key="3">
    <source>
        <dbReference type="ARBA" id="ARBA00012754"/>
    </source>
</evidence>
<evidence type="ECO:0000313" key="8">
    <source>
        <dbReference type="EMBL" id="SEF18676.1"/>
    </source>
</evidence>
<dbReference type="InterPro" id="IPR050887">
    <property type="entry name" value="Beta-mannosidase_GH2"/>
</dbReference>
<dbReference type="Pfam" id="PF00703">
    <property type="entry name" value="Glyco_hydro_2"/>
    <property type="match status" value="1"/>
</dbReference>
<dbReference type="GO" id="GO:0005975">
    <property type="term" value="P:carbohydrate metabolic process"/>
    <property type="evidence" value="ECO:0007669"/>
    <property type="project" value="InterPro"/>
</dbReference>
<sequence length="836" mass="92240">MSPACGVRAVELTSGWTVTAVDGACPGELRGRVLPAAVPGVVHTDLLADGAIPDPFLDANAERLSWIGRTDWRYATVFEWDGASADRHVLVFDGLDTVATVVLNGQELGRTVNQHRSYRFDVTDCLRAGSNELRVTFGSAVEYAEAVDRRSPRPHVNAHPFNAVRKAACNFGWDWGPDLVTAGIWRPVRLESWSTGRLDTVRPLVVEASEEHAAVEFHVPVERACDPPPEPLRLFVRLAGQEVVTELAPHDADAVVRVDVPDPRLWWPVGYGEQPLYEAEVELLAGEQLLDRWSGRLGLRSITVDTTPDAAGHTFGLRVNGRDVFVRGVNWIPDDVFVTRVGRERYRERIEQAVDGGSNLLRVWGGGIYESADFYELCDERGVLVWQDFAFACATYAEEELAEEVEAEAWDNIARLARHPSLALWNGSNENLWLSLDLGWRAEVGDASWGDGFYHRLLPELVAQLDPTRPYIPSSPFSPSAGRYPNDPDDGPIHIWDVWNDVDYREYGRYRPRFVSEFGFQGPPTWSTLARAVAPQHLAVGSPVLLTHQKAEDGDEKLRRGWAGHFPEPVGFDDWHWTAQLNQARAITFGVERFRSLAPHCRGTILWQLNDCWPVVSWAVVDGDGRLKPAWYALRAAYADRLLTFQLDQPEGAVLALVNDTDAPYRGSAVVRRVDVAGNVLAEQALELDAVARSVRRVRLSASVSVAADRATELLVADVRSGDPLPRATAFLAEDVELSLPRASYDVAVQPSDDGVVVEVTARTLLRDLTLLADRLAPDAVVDEQLTTLLPGETTRLRVRLPSGGEVSPSSLTAPVVRTANDLVASPRRGTGDLPG</sequence>
<evidence type="ECO:0000259" key="6">
    <source>
        <dbReference type="Pfam" id="PF00703"/>
    </source>
</evidence>
<keyword evidence="5" id="KW-0326">Glycosidase</keyword>
<gene>
    <name evidence="8" type="ORF">SAMN04488561_6743</name>
</gene>
<dbReference type="SUPFAM" id="SSF49303">
    <property type="entry name" value="beta-Galactosidase/glucuronidase domain"/>
    <property type="match status" value="1"/>
</dbReference>